<dbReference type="SUPFAM" id="SSF56672">
    <property type="entry name" value="DNA/RNA polymerases"/>
    <property type="match status" value="1"/>
</dbReference>
<dbReference type="Proteomes" id="UP001165289">
    <property type="component" value="Unassembled WGS sequence"/>
</dbReference>
<organism evidence="1 2">
    <name type="scientific">Oopsacas minuta</name>
    <dbReference type="NCBI Taxonomy" id="111878"/>
    <lineage>
        <taxon>Eukaryota</taxon>
        <taxon>Metazoa</taxon>
        <taxon>Porifera</taxon>
        <taxon>Hexactinellida</taxon>
        <taxon>Hexasterophora</taxon>
        <taxon>Lyssacinosida</taxon>
        <taxon>Leucopsacidae</taxon>
        <taxon>Oopsacas</taxon>
    </lineage>
</organism>
<dbReference type="PANTHER" id="PTHR24559:SF444">
    <property type="entry name" value="REVERSE TRANSCRIPTASE DOMAIN-CONTAINING PROTEIN"/>
    <property type="match status" value="1"/>
</dbReference>
<comment type="caution">
    <text evidence="1">The sequence shown here is derived from an EMBL/GenBank/DDBJ whole genome shotgun (WGS) entry which is preliminary data.</text>
</comment>
<gene>
    <name evidence="1" type="ORF">LOD99_9826</name>
</gene>
<dbReference type="PANTHER" id="PTHR24559">
    <property type="entry name" value="TRANSPOSON TY3-I GAG-POL POLYPROTEIN"/>
    <property type="match status" value="1"/>
</dbReference>
<protein>
    <submittedName>
        <fullName evidence="1">Uncharacterized protein</fullName>
    </submittedName>
</protein>
<reference evidence="1 2" key="1">
    <citation type="journal article" date="2023" name="BMC Biol.">
        <title>The compact genome of the sponge Oopsacas minuta (Hexactinellida) is lacking key metazoan core genes.</title>
        <authorList>
            <person name="Santini S."/>
            <person name="Schenkelaars Q."/>
            <person name="Jourda C."/>
            <person name="Duchesne M."/>
            <person name="Belahbib H."/>
            <person name="Rocher C."/>
            <person name="Selva M."/>
            <person name="Riesgo A."/>
            <person name="Vervoort M."/>
            <person name="Leys S.P."/>
            <person name="Kodjabachian L."/>
            <person name="Le Bivic A."/>
            <person name="Borchiellini C."/>
            <person name="Claverie J.M."/>
            <person name="Renard E."/>
        </authorList>
    </citation>
    <scope>NUCLEOTIDE SEQUENCE [LARGE SCALE GENOMIC DNA]</scope>
    <source>
        <strain evidence="1">SPO-2</strain>
    </source>
</reference>
<keyword evidence="2" id="KW-1185">Reference proteome</keyword>
<dbReference type="Gene3D" id="3.10.10.10">
    <property type="entry name" value="HIV Type 1 Reverse Transcriptase, subunit A, domain 1"/>
    <property type="match status" value="1"/>
</dbReference>
<accession>A0AAV7KRP7</accession>
<evidence type="ECO:0000313" key="2">
    <source>
        <dbReference type="Proteomes" id="UP001165289"/>
    </source>
</evidence>
<sequence length="103" mass="12227">MTNLIRYTLRYMTRDGLPKAARPRRILPKCEPVINRQLGEMVEVVPPICRRCNSPWSSDVVLVKKKDCSLRLAVDYRHLNAVTKRDDYYRVRILYQVLSPFYQ</sequence>
<evidence type="ECO:0000313" key="1">
    <source>
        <dbReference type="EMBL" id="KAI6661819.1"/>
    </source>
</evidence>
<proteinExistence type="predicted"/>
<dbReference type="AlphaFoldDB" id="A0AAV7KRP7"/>
<dbReference type="EMBL" id="JAKMXF010000006">
    <property type="protein sequence ID" value="KAI6661819.1"/>
    <property type="molecule type" value="Genomic_DNA"/>
</dbReference>
<name>A0AAV7KRP7_9METZ</name>
<dbReference type="InterPro" id="IPR053134">
    <property type="entry name" value="RNA-dir_DNA_polymerase"/>
</dbReference>
<dbReference type="InterPro" id="IPR043502">
    <property type="entry name" value="DNA/RNA_pol_sf"/>
</dbReference>